<protein>
    <submittedName>
        <fullName evidence="2">DNA uptake protein ComE</fullName>
    </submittedName>
</protein>
<keyword evidence="3" id="KW-1185">Reference proteome</keyword>
<dbReference type="RefSeq" id="WP_073400809.1">
    <property type="nucleotide sequence ID" value="NZ_FQTV01000006.1"/>
</dbReference>
<dbReference type="Pfam" id="PF12836">
    <property type="entry name" value="HHH_3"/>
    <property type="match status" value="3"/>
</dbReference>
<gene>
    <name evidence="2" type="ORF">SAMN05444405_106153</name>
</gene>
<dbReference type="Gene3D" id="1.10.150.280">
    <property type="entry name" value="AF1531-like domain"/>
    <property type="match status" value="2"/>
</dbReference>
<dbReference type="InterPro" id="IPR010994">
    <property type="entry name" value="RuvA_2-like"/>
</dbReference>
<accession>A0A1M5A5E9</accession>
<dbReference type="OrthoDB" id="981124at2"/>
<dbReference type="GO" id="GO:0015628">
    <property type="term" value="P:protein secretion by the type II secretion system"/>
    <property type="evidence" value="ECO:0007669"/>
    <property type="project" value="TreeGrafter"/>
</dbReference>
<evidence type="ECO:0000256" key="1">
    <source>
        <dbReference type="SAM" id="Phobius"/>
    </source>
</evidence>
<dbReference type="InterPro" id="IPR051675">
    <property type="entry name" value="Endo/Exo/Phosphatase_dom_1"/>
</dbReference>
<dbReference type="GO" id="GO:0015627">
    <property type="term" value="C:type II protein secretion system complex"/>
    <property type="evidence" value="ECO:0007669"/>
    <property type="project" value="TreeGrafter"/>
</dbReference>
<keyword evidence="1" id="KW-0812">Transmembrane</keyword>
<keyword evidence="1" id="KW-1133">Transmembrane helix</keyword>
<sequence length="300" mass="35291">MWKDFFYFTKTERIGFYTLIILIFVALLVYWSVPYINPSAQINGEMDEEAYNRFITSVHQREKNWDFNDYYIHRKKEIILAPFDPNTADSVTFTRLGLQPYIARNILRYRAKGGKFRTLESFAKVYGLSPDQYKLLAPYIYIGNNFLKKKDSLQQFSAKADRDTLKFYKYPEGTVISLDEADTTELKKIPGIGIGTAKRIIAYRELLGGFYKVSQLQEISHITPELNKWFTIRKGPIHRLNLNKFSIERLTAHPYINFYQAKVITEYRKKKGAIKSLKDLSLYEEFSSKDFERLAPYICF</sequence>
<dbReference type="STRING" id="1297750.SAMN05444405_106153"/>
<dbReference type="Gene3D" id="1.10.150.310">
    <property type="entry name" value="Tex RuvX-like domain-like"/>
    <property type="match status" value="1"/>
</dbReference>
<feature type="transmembrane region" description="Helical" evidence="1">
    <location>
        <begin position="14"/>
        <end position="33"/>
    </location>
</feature>
<keyword evidence="1" id="KW-0472">Membrane</keyword>
<proteinExistence type="predicted"/>
<dbReference type="EMBL" id="FQTV01000006">
    <property type="protein sequence ID" value="SHF25414.1"/>
    <property type="molecule type" value="Genomic_DNA"/>
</dbReference>
<dbReference type="SUPFAM" id="SSF47781">
    <property type="entry name" value="RuvA domain 2-like"/>
    <property type="match status" value="3"/>
</dbReference>
<dbReference type="PANTHER" id="PTHR21180:SF32">
    <property type="entry name" value="ENDONUCLEASE_EXONUCLEASE_PHOSPHATASE FAMILY DOMAIN-CONTAINING PROTEIN 1"/>
    <property type="match status" value="1"/>
</dbReference>
<organism evidence="2 3">
    <name type="scientific">Bacteroides luti</name>
    <dbReference type="NCBI Taxonomy" id="1297750"/>
    <lineage>
        <taxon>Bacteria</taxon>
        <taxon>Pseudomonadati</taxon>
        <taxon>Bacteroidota</taxon>
        <taxon>Bacteroidia</taxon>
        <taxon>Bacteroidales</taxon>
        <taxon>Bacteroidaceae</taxon>
        <taxon>Bacteroides</taxon>
    </lineage>
</organism>
<dbReference type="PANTHER" id="PTHR21180">
    <property type="entry name" value="ENDONUCLEASE/EXONUCLEASE/PHOSPHATASE FAMILY DOMAIN-CONTAINING PROTEIN 1"/>
    <property type="match status" value="1"/>
</dbReference>
<dbReference type="Proteomes" id="UP000184509">
    <property type="component" value="Unassembled WGS sequence"/>
</dbReference>
<name>A0A1M5A5E9_9BACE</name>
<dbReference type="AlphaFoldDB" id="A0A1M5A5E9"/>
<reference evidence="2 3" key="1">
    <citation type="submission" date="2016-11" db="EMBL/GenBank/DDBJ databases">
        <authorList>
            <person name="Jaros S."/>
            <person name="Januszkiewicz K."/>
            <person name="Wedrychowicz H."/>
        </authorList>
    </citation>
    <scope>NUCLEOTIDE SEQUENCE [LARGE SCALE GENOMIC DNA]</scope>
    <source>
        <strain evidence="2 3">DSM 26991</strain>
    </source>
</reference>
<evidence type="ECO:0000313" key="3">
    <source>
        <dbReference type="Proteomes" id="UP000184509"/>
    </source>
</evidence>
<evidence type="ECO:0000313" key="2">
    <source>
        <dbReference type="EMBL" id="SHF25414.1"/>
    </source>
</evidence>